<protein>
    <submittedName>
        <fullName evidence="1">Uncharacterized protein</fullName>
    </submittedName>
</protein>
<evidence type="ECO:0000313" key="1">
    <source>
        <dbReference type="EMBL" id="KAJ1908948.1"/>
    </source>
</evidence>
<name>A0A9W7ZMY3_9FUNG</name>
<keyword evidence="2" id="KW-1185">Reference proteome</keyword>
<gene>
    <name evidence="1" type="ORF">H4219_006456</name>
</gene>
<sequence>MLTDQNAQEPSLAMIMAKLEAMDKKLDATNSDLQAFKQKTAEDLECQERCINEL</sequence>
<organism evidence="1 2">
    <name type="scientific">Mycoemilia scoparia</name>
    <dbReference type="NCBI Taxonomy" id="417184"/>
    <lineage>
        <taxon>Eukaryota</taxon>
        <taxon>Fungi</taxon>
        <taxon>Fungi incertae sedis</taxon>
        <taxon>Zoopagomycota</taxon>
        <taxon>Kickxellomycotina</taxon>
        <taxon>Kickxellomycetes</taxon>
        <taxon>Kickxellales</taxon>
        <taxon>Kickxellaceae</taxon>
        <taxon>Mycoemilia</taxon>
    </lineage>
</organism>
<evidence type="ECO:0000313" key="2">
    <source>
        <dbReference type="Proteomes" id="UP001150538"/>
    </source>
</evidence>
<feature type="non-terminal residue" evidence="1">
    <location>
        <position position="54"/>
    </location>
</feature>
<proteinExistence type="predicted"/>
<dbReference type="AlphaFoldDB" id="A0A9W7ZMY3"/>
<comment type="caution">
    <text evidence="1">The sequence shown here is derived from an EMBL/GenBank/DDBJ whole genome shotgun (WGS) entry which is preliminary data.</text>
</comment>
<accession>A0A9W7ZMY3</accession>
<reference evidence="1" key="1">
    <citation type="submission" date="2022-07" db="EMBL/GenBank/DDBJ databases">
        <title>Phylogenomic reconstructions and comparative analyses of Kickxellomycotina fungi.</title>
        <authorList>
            <person name="Reynolds N.K."/>
            <person name="Stajich J.E."/>
            <person name="Barry K."/>
            <person name="Grigoriev I.V."/>
            <person name="Crous P."/>
            <person name="Smith M.E."/>
        </authorList>
    </citation>
    <scope>NUCLEOTIDE SEQUENCE</scope>
    <source>
        <strain evidence="1">NBRC 100468</strain>
    </source>
</reference>
<dbReference type="Proteomes" id="UP001150538">
    <property type="component" value="Unassembled WGS sequence"/>
</dbReference>
<dbReference type="EMBL" id="JANBPU010000850">
    <property type="protein sequence ID" value="KAJ1908948.1"/>
    <property type="molecule type" value="Genomic_DNA"/>
</dbReference>